<dbReference type="RefSeq" id="WP_148992292.1">
    <property type="nucleotide sequence ID" value="NZ_VTEW01000012.1"/>
</dbReference>
<proteinExistence type="predicted"/>
<evidence type="ECO:0000313" key="2">
    <source>
        <dbReference type="Proteomes" id="UP000325054"/>
    </source>
</evidence>
<dbReference type="Proteomes" id="UP000325054">
    <property type="component" value="Unassembled WGS sequence"/>
</dbReference>
<dbReference type="EMBL" id="VTEW01000012">
    <property type="protein sequence ID" value="TYS76592.1"/>
    <property type="molecule type" value="Genomic_DNA"/>
</dbReference>
<protein>
    <submittedName>
        <fullName evidence="1">Uncharacterized protein</fullName>
    </submittedName>
</protein>
<dbReference type="AlphaFoldDB" id="A0A5D4TQA3"/>
<name>A0A5D4TQA3_9BACI</name>
<accession>A0A5D4TQA3</accession>
<comment type="caution">
    <text evidence="1">The sequence shown here is derived from an EMBL/GenBank/DDBJ whole genome shotgun (WGS) entry which is preliminary data.</text>
</comment>
<sequence length="61" mass="6819">MTIKEMEEYIIVHHNGTWSDIGTTMADTISVDYGGHSSSSIPAEYSVLKRASRGQYELIKL</sequence>
<reference evidence="1 2" key="1">
    <citation type="submission" date="2019-08" db="EMBL/GenBank/DDBJ databases">
        <title>Bacillus genomes from the desert of Cuatro Cienegas, Coahuila.</title>
        <authorList>
            <person name="Olmedo-Alvarez G."/>
        </authorList>
    </citation>
    <scope>NUCLEOTIDE SEQUENCE [LARGE SCALE GENOMIC DNA]</scope>
    <source>
        <strain evidence="1 2">CH451a_14T</strain>
    </source>
</reference>
<gene>
    <name evidence="1" type="ORF">FZC80_14915</name>
</gene>
<organism evidence="1 2">
    <name type="scientific">Rossellomorea aquimaris</name>
    <dbReference type="NCBI Taxonomy" id="189382"/>
    <lineage>
        <taxon>Bacteria</taxon>
        <taxon>Bacillati</taxon>
        <taxon>Bacillota</taxon>
        <taxon>Bacilli</taxon>
        <taxon>Bacillales</taxon>
        <taxon>Bacillaceae</taxon>
        <taxon>Rossellomorea</taxon>
    </lineage>
</organism>
<evidence type="ECO:0000313" key="1">
    <source>
        <dbReference type="EMBL" id="TYS76592.1"/>
    </source>
</evidence>
<dbReference type="OrthoDB" id="3692101at2"/>